<protein>
    <recommendedName>
        <fullName evidence="4">Transposase</fullName>
    </recommendedName>
</protein>
<evidence type="ECO:0000256" key="1">
    <source>
        <dbReference type="SAM" id="MobiDB-lite"/>
    </source>
</evidence>
<reference evidence="3" key="1">
    <citation type="submission" date="2017-01" db="EMBL/GenBank/DDBJ databases">
        <title>Komagataeibacter sp. MSKU9 whole genome sequencing project.</title>
        <authorList>
            <person name="Matsutani M."/>
            <person name="Naloka K."/>
            <person name="Theeragool G."/>
            <person name="Yakushi T."/>
            <person name="Matsushita K."/>
        </authorList>
    </citation>
    <scope>NUCLEOTIDE SEQUENCE [LARGE SCALE GENOMIC DNA]</scope>
    <source>
        <strain evidence="3">MSKU9</strain>
    </source>
</reference>
<proteinExistence type="predicted"/>
<evidence type="ECO:0000313" key="3">
    <source>
        <dbReference type="Proteomes" id="UP000315095"/>
    </source>
</evidence>
<name>A0A4P5NSK0_9PROT</name>
<feature type="region of interest" description="Disordered" evidence="1">
    <location>
        <begin position="40"/>
        <end position="63"/>
    </location>
</feature>
<evidence type="ECO:0008006" key="4">
    <source>
        <dbReference type="Google" id="ProtNLM"/>
    </source>
</evidence>
<evidence type="ECO:0000313" key="2">
    <source>
        <dbReference type="EMBL" id="GCE82535.1"/>
    </source>
</evidence>
<dbReference type="EMBL" id="BDLU01000019">
    <property type="protein sequence ID" value="GCE82535.1"/>
    <property type="molecule type" value="Genomic_DNA"/>
</dbReference>
<dbReference type="AlphaFoldDB" id="A0A4P5NSK0"/>
<comment type="caution">
    <text evidence="2">The sequence shown here is derived from an EMBL/GenBank/DDBJ whole genome shotgun (WGS) entry which is preliminary data.</text>
</comment>
<sequence>MEKPNFSDEFKRDAVTQITERVYPMAAVLQRLGGGGHIRCMRGNGNSRRRHQAIPARMPRTGS</sequence>
<organism evidence="2 3">
    <name type="scientific">Komagataeibacter diospyri</name>
    <dbReference type="NCBI Taxonomy" id="1932662"/>
    <lineage>
        <taxon>Bacteria</taxon>
        <taxon>Pseudomonadati</taxon>
        <taxon>Pseudomonadota</taxon>
        <taxon>Alphaproteobacteria</taxon>
        <taxon>Acetobacterales</taxon>
        <taxon>Acetobacteraceae</taxon>
        <taxon>Komagataeibacter</taxon>
    </lineage>
</organism>
<accession>A0A4P5NSK0</accession>
<keyword evidence="3" id="KW-1185">Reference proteome</keyword>
<gene>
    <name evidence="2" type="ORF">MSKU9_0676</name>
</gene>
<dbReference type="Proteomes" id="UP000315095">
    <property type="component" value="Unassembled WGS sequence"/>
</dbReference>